<feature type="region of interest" description="Disordered" evidence="8">
    <location>
        <begin position="972"/>
        <end position="1007"/>
    </location>
</feature>
<feature type="region of interest" description="Disordered" evidence="8">
    <location>
        <begin position="1"/>
        <end position="221"/>
    </location>
</feature>
<dbReference type="SMART" id="SM00487">
    <property type="entry name" value="DEXDc"/>
    <property type="match status" value="1"/>
</dbReference>
<dbReference type="Gene3D" id="3.40.50.300">
    <property type="entry name" value="P-loop containing nucleotide triphosphate hydrolases"/>
    <property type="match status" value="2"/>
</dbReference>
<dbReference type="EC" id="3.6.4.13" evidence="1"/>
<keyword evidence="5" id="KW-0067">ATP-binding</keyword>
<dbReference type="Proteomes" id="UP001157974">
    <property type="component" value="Unassembled WGS sequence"/>
</dbReference>
<feature type="domain" description="Helicase C-terminal" evidence="10">
    <location>
        <begin position="632"/>
        <end position="801"/>
    </location>
</feature>
<reference evidence="12 13" key="1">
    <citation type="journal article" date="2023" name="Nat. Commun.">
        <title>Origin of minicircular mitochondrial genomes in red algae.</title>
        <authorList>
            <person name="Lee Y."/>
            <person name="Cho C.H."/>
            <person name="Lee Y.M."/>
            <person name="Park S.I."/>
            <person name="Yang J.H."/>
            <person name="West J.A."/>
            <person name="Bhattacharya D."/>
            <person name="Yoon H.S."/>
        </authorList>
    </citation>
    <scope>NUCLEOTIDE SEQUENCE [LARGE SCALE GENOMIC DNA]</scope>
    <source>
        <strain evidence="12 13">CCMP1338</strain>
        <tissue evidence="12">Whole cell</tissue>
    </source>
</reference>
<dbReference type="CDD" id="cd22475">
    <property type="entry name" value="KH-I_AtRH42_like"/>
    <property type="match status" value="1"/>
</dbReference>
<dbReference type="FunFam" id="3.40.50.300:FF:000079">
    <property type="entry name" value="probable ATP-dependent RNA helicase DDX17"/>
    <property type="match status" value="1"/>
</dbReference>
<feature type="compositionally biased region" description="Basic residues" evidence="8">
    <location>
        <begin position="44"/>
        <end position="55"/>
    </location>
</feature>
<gene>
    <name evidence="12" type="ORF">NDN08_002040</name>
</gene>
<feature type="short sequence motif" description="Q motif" evidence="7">
    <location>
        <begin position="412"/>
        <end position="440"/>
    </location>
</feature>
<dbReference type="PANTHER" id="PTHR47958">
    <property type="entry name" value="ATP-DEPENDENT RNA HELICASE DBP3"/>
    <property type="match status" value="1"/>
</dbReference>
<dbReference type="Pfam" id="PF23469">
    <property type="entry name" value="KH_12"/>
    <property type="match status" value="1"/>
</dbReference>
<feature type="compositionally biased region" description="Basic and acidic residues" evidence="8">
    <location>
        <begin position="31"/>
        <end position="43"/>
    </location>
</feature>
<comment type="caution">
    <text evidence="12">The sequence shown here is derived from an EMBL/GenBank/DDBJ whole genome shotgun (WGS) entry which is preliminary data.</text>
</comment>
<keyword evidence="4" id="KW-0347">Helicase</keyword>
<dbReference type="GO" id="GO:0016787">
    <property type="term" value="F:hydrolase activity"/>
    <property type="evidence" value="ECO:0007669"/>
    <property type="project" value="UniProtKB-KW"/>
</dbReference>
<evidence type="ECO:0000313" key="12">
    <source>
        <dbReference type="EMBL" id="KAJ8905533.1"/>
    </source>
</evidence>
<feature type="compositionally biased region" description="Basic and acidic residues" evidence="8">
    <location>
        <begin position="171"/>
        <end position="192"/>
    </location>
</feature>
<feature type="region of interest" description="Disordered" evidence="8">
    <location>
        <begin position="234"/>
        <end position="271"/>
    </location>
</feature>
<evidence type="ECO:0000256" key="3">
    <source>
        <dbReference type="ARBA" id="ARBA00022801"/>
    </source>
</evidence>
<feature type="region of interest" description="Disordered" evidence="8">
    <location>
        <begin position="866"/>
        <end position="929"/>
    </location>
</feature>
<evidence type="ECO:0000256" key="7">
    <source>
        <dbReference type="PROSITE-ProRule" id="PRU00552"/>
    </source>
</evidence>
<sequence length="1136" mass="126196">MGRDDYSSRKDYHRSSRSRHTSSRSRSRSISTDRRGSRDLPRERSRKRSRHRRRSYSGERDGRSRKGSRRDYSPSRSRSRSRDRRRRRHRSEREESDRKGSRRRDRRSSPSEDDEAHGPQPPPTNAKLSPQEKASEVVKPAEVNGGLRESEKNQKQDAIGDKQSVPPAESQAKDTIKVDNRTEIDRFSKPPDYRPATTKFKQKRAKPIRGFFGGDEDDDDAGLEEQLQKNKKKFVGLSDAEDEEVEVVNDASKARETAAAISPSAANGAKTDEIMVDSAEQAGDDEDTLDAFMNNIEKQVQVTNSKEEAEGTGRLLSDDDDAGGIRKAASDEEEDFVVEEEEEEESWLTKLRKKRPTYEKINHSAMNYEEVKKAFYIESAELTRMTDEQVARYRKELGGIKIRGKRCPRPVKTWGQCGLPSKVLEIIIKLKYEKPTPIQAQAIPCIMSGRDVIGVAKTGSGKTLSFLLPMMRHVAAQPRVAPGEGPVGLIIAPTRELAMQIYGEARRFCKAMGFKCVCAYGGSGVGEQISDLKRGADVIVCTPGRMIDLLAMNQGRITNLARVTFVVLDEADRMFDMGFEPQITRIVENVRPKRQTVMFSATFPSQVEFLARRILKAPVEITVGGNSVASATIEQHVEVIDEDKKLSRLLDIISEWQGKGSILVFVERQESADRIFRDLARTGQRCLSLHGGMDQDDRDSAIVDFKNQVVDLLVATSVAARGLDVKHLRVVVNYDVPNHYEDYVHRVGRTGRAGNQGTAYTFITKEQDIHAGELVKALELSAKKAVEDANPNKKKEELKLEEVAKAAVPEELQKLADGFSEKRKAGIVKHGAGSGYGGKGFKFTEDEENANVAIKKLQAEEYGVAVKSTEKKDDEEDEPIIKDVKRDSSGQNRADDQATAKNEALSTNAAAVLTNPDGSKKVLSESLGSNNGELVRAQIELKKQQVEKEGVVDPKRKGDIVARQIASVLSNLAAKPAPRPQPSAPQQPVKQAPAAATPASAEQSAAAKAAAEINLRLGHAAAAPVEQPEPEEDDEPLRKYTELEINDYPQHARWKVTHKNSLADIEEFTNCATTTKGLFYPPGRNPAAGERKLYLLIEGPDESSVKTARSEIKRRLDEAALSRPEEKPQYGKYSIV</sequence>
<evidence type="ECO:0000259" key="11">
    <source>
        <dbReference type="PROSITE" id="PS51195"/>
    </source>
</evidence>
<dbReference type="AlphaFoldDB" id="A0AAV8UVF7"/>
<dbReference type="InterPro" id="IPR056149">
    <property type="entry name" value="PRP5/DDX46/KHDC4_KH"/>
</dbReference>
<evidence type="ECO:0000256" key="6">
    <source>
        <dbReference type="ARBA" id="ARBA00038511"/>
    </source>
</evidence>
<keyword evidence="2" id="KW-0547">Nucleotide-binding</keyword>
<evidence type="ECO:0000313" key="13">
    <source>
        <dbReference type="Proteomes" id="UP001157974"/>
    </source>
</evidence>
<dbReference type="Pfam" id="PF00270">
    <property type="entry name" value="DEAD"/>
    <property type="match status" value="1"/>
</dbReference>
<feature type="compositionally biased region" description="Low complexity" evidence="8">
    <location>
        <begin position="257"/>
        <end position="269"/>
    </location>
</feature>
<evidence type="ECO:0000259" key="10">
    <source>
        <dbReference type="PROSITE" id="PS51194"/>
    </source>
</evidence>
<evidence type="ECO:0000259" key="9">
    <source>
        <dbReference type="PROSITE" id="PS51192"/>
    </source>
</evidence>
<dbReference type="GO" id="GO:0003724">
    <property type="term" value="F:RNA helicase activity"/>
    <property type="evidence" value="ECO:0007669"/>
    <property type="project" value="UniProtKB-EC"/>
</dbReference>
<dbReference type="InterPro" id="IPR027417">
    <property type="entry name" value="P-loop_NTPase"/>
</dbReference>
<dbReference type="GO" id="GO:0003676">
    <property type="term" value="F:nucleic acid binding"/>
    <property type="evidence" value="ECO:0007669"/>
    <property type="project" value="InterPro"/>
</dbReference>
<protein>
    <recommendedName>
        <fullName evidence="1">RNA helicase</fullName>
        <ecNumber evidence="1">3.6.4.13</ecNumber>
    </recommendedName>
</protein>
<dbReference type="InterPro" id="IPR001650">
    <property type="entry name" value="Helicase_C-like"/>
</dbReference>
<feature type="compositionally biased region" description="Basic and acidic residues" evidence="8">
    <location>
        <begin position="1"/>
        <end position="14"/>
    </location>
</feature>
<dbReference type="InterPro" id="IPR014014">
    <property type="entry name" value="RNA_helicase_DEAD_Q_motif"/>
</dbReference>
<dbReference type="InterPro" id="IPR014001">
    <property type="entry name" value="Helicase_ATP-bd"/>
</dbReference>
<feature type="compositionally biased region" description="Basic residues" evidence="8">
    <location>
        <begin position="77"/>
        <end position="90"/>
    </location>
</feature>
<feature type="compositionally biased region" description="Basic residues" evidence="8">
    <location>
        <begin position="15"/>
        <end position="27"/>
    </location>
</feature>
<evidence type="ECO:0000256" key="8">
    <source>
        <dbReference type="SAM" id="MobiDB-lite"/>
    </source>
</evidence>
<evidence type="ECO:0000256" key="2">
    <source>
        <dbReference type="ARBA" id="ARBA00022741"/>
    </source>
</evidence>
<dbReference type="PROSITE" id="PS51195">
    <property type="entry name" value="Q_MOTIF"/>
    <property type="match status" value="1"/>
</dbReference>
<dbReference type="GO" id="GO:0005524">
    <property type="term" value="F:ATP binding"/>
    <property type="evidence" value="ECO:0007669"/>
    <property type="project" value="UniProtKB-KW"/>
</dbReference>
<feature type="compositionally biased region" description="Basic and acidic residues" evidence="8">
    <location>
        <begin position="56"/>
        <end position="73"/>
    </location>
</feature>
<feature type="compositionally biased region" description="Basic and acidic residues" evidence="8">
    <location>
        <begin position="879"/>
        <end position="898"/>
    </location>
</feature>
<proteinExistence type="inferred from homology"/>
<dbReference type="PROSITE" id="PS51194">
    <property type="entry name" value="HELICASE_CTER"/>
    <property type="match status" value="1"/>
</dbReference>
<evidence type="ECO:0000256" key="1">
    <source>
        <dbReference type="ARBA" id="ARBA00012552"/>
    </source>
</evidence>
<dbReference type="InterPro" id="IPR011545">
    <property type="entry name" value="DEAD/DEAH_box_helicase_dom"/>
</dbReference>
<feature type="compositionally biased region" description="Basic and acidic residues" evidence="8">
    <location>
        <begin position="148"/>
        <end position="160"/>
    </location>
</feature>
<organism evidence="12 13">
    <name type="scientific">Rhodosorus marinus</name>
    <dbReference type="NCBI Taxonomy" id="101924"/>
    <lineage>
        <taxon>Eukaryota</taxon>
        <taxon>Rhodophyta</taxon>
        <taxon>Stylonematophyceae</taxon>
        <taxon>Stylonematales</taxon>
        <taxon>Stylonemataceae</taxon>
        <taxon>Rhodosorus</taxon>
    </lineage>
</organism>
<feature type="compositionally biased region" description="Low complexity" evidence="8">
    <location>
        <begin position="986"/>
        <end position="1007"/>
    </location>
</feature>
<name>A0AAV8UVF7_9RHOD</name>
<dbReference type="CDD" id="cd18787">
    <property type="entry name" value="SF2_C_DEAD"/>
    <property type="match status" value="1"/>
</dbReference>
<dbReference type="CDD" id="cd17953">
    <property type="entry name" value="DEADc_DDX46"/>
    <property type="match status" value="1"/>
</dbReference>
<dbReference type="SUPFAM" id="SSF52540">
    <property type="entry name" value="P-loop containing nucleoside triphosphate hydrolases"/>
    <property type="match status" value="1"/>
</dbReference>
<feature type="region of interest" description="Disordered" evidence="8">
    <location>
        <begin position="1021"/>
        <end position="1040"/>
    </location>
</feature>
<dbReference type="PROSITE" id="PS00039">
    <property type="entry name" value="DEAD_ATP_HELICASE"/>
    <property type="match status" value="1"/>
</dbReference>
<feature type="region of interest" description="Disordered" evidence="8">
    <location>
        <begin position="302"/>
        <end position="331"/>
    </location>
</feature>
<comment type="similarity">
    <text evidence="6">Belongs to the DEAD box helicase family. DDX46/PRP5 subfamily.</text>
</comment>
<keyword evidence="13" id="KW-1185">Reference proteome</keyword>
<dbReference type="PROSITE" id="PS51192">
    <property type="entry name" value="HELICASE_ATP_BIND_1"/>
    <property type="match status" value="1"/>
</dbReference>
<feature type="domain" description="Helicase ATP-binding" evidence="9">
    <location>
        <begin position="443"/>
        <end position="621"/>
    </location>
</feature>
<evidence type="ECO:0000256" key="4">
    <source>
        <dbReference type="ARBA" id="ARBA00022806"/>
    </source>
</evidence>
<dbReference type="SMART" id="SM00490">
    <property type="entry name" value="HELICc"/>
    <property type="match status" value="1"/>
</dbReference>
<dbReference type="Pfam" id="PF00271">
    <property type="entry name" value="Helicase_C"/>
    <property type="match status" value="1"/>
</dbReference>
<keyword evidence="3" id="KW-0378">Hydrolase</keyword>
<feature type="domain" description="DEAD-box RNA helicase Q" evidence="11">
    <location>
        <begin position="412"/>
        <end position="440"/>
    </location>
</feature>
<dbReference type="InterPro" id="IPR000629">
    <property type="entry name" value="RNA-helicase_DEAD-box_CS"/>
</dbReference>
<accession>A0AAV8UVF7</accession>
<dbReference type="EMBL" id="JAMWBK010000004">
    <property type="protein sequence ID" value="KAJ8905533.1"/>
    <property type="molecule type" value="Genomic_DNA"/>
</dbReference>
<evidence type="ECO:0000256" key="5">
    <source>
        <dbReference type="ARBA" id="ARBA00022840"/>
    </source>
</evidence>